<dbReference type="Gene3D" id="1.10.530.10">
    <property type="match status" value="1"/>
</dbReference>
<evidence type="ECO:0000313" key="5">
    <source>
        <dbReference type="Proteomes" id="UP001432360"/>
    </source>
</evidence>
<evidence type="ECO:0000259" key="3">
    <source>
        <dbReference type="Pfam" id="PF01464"/>
    </source>
</evidence>
<dbReference type="RefSeq" id="WP_331371644.1">
    <property type="nucleotide sequence ID" value="NZ_CP133148.1"/>
</dbReference>
<feature type="domain" description="Transglycosylase SLT" evidence="3">
    <location>
        <begin position="251"/>
        <end position="346"/>
    </location>
</feature>
<proteinExistence type="inferred from homology"/>
<feature type="chain" id="PRO_5046567358" evidence="2">
    <location>
        <begin position="25"/>
        <end position="360"/>
    </location>
</feature>
<protein>
    <submittedName>
        <fullName evidence="4">Lytic transglycosylase domain-containing protein</fullName>
    </submittedName>
</protein>
<dbReference type="Proteomes" id="UP001432360">
    <property type="component" value="Chromosome"/>
</dbReference>
<name>A0ABZ2BA74_9HYPH</name>
<keyword evidence="5" id="KW-1185">Reference proteome</keyword>
<dbReference type="CDD" id="cd00254">
    <property type="entry name" value="LT-like"/>
    <property type="match status" value="1"/>
</dbReference>
<reference evidence="4" key="1">
    <citation type="submission" date="2023-08" db="EMBL/GenBank/DDBJ databases">
        <title>Complete genome sequence of Sinorhizobium chiapanecum ITTG S70 isolated from Acaciella angustissima nodules in Chiapas-Mexico.</title>
        <authorList>
            <person name="Rincon-Rosales R."/>
            <person name="Rogel M.A."/>
            <person name="Rincon-Medina C.I."/>
            <person name="Guerrero G."/>
            <person name="Manzano-Gomez L.A."/>
            <person name="Lopez-Lopez A."/>
            <person name="Rincon Molina F.A."/>
            <person name="Martinez-Romero E."/>
        </authorList>
    </citation>
    <scope>NUCLEOTIDE SEQUENCE</scope>
    <source>
        <strain evidence="4">ITTG S70</strain>
    </source>
</reference>
<dbReference type="InterPro" id="IPR008258">
    <property type="entry name" value="Transglycosylase_SLT_dom_1"/>
</dbReference>
<dbReference type="PROSITE" id="PS51257">
    <property type="entry name" value="PROKAR_LIPOPROTEIN"/>
    <property type="match status" value="1"/>
</dbReference>
<organism evidence="4 5">
    <name type="scientific">Sinorhizobium chiapasense</name>
    <dbReference type="NCBI Taxonomy" id="501572"/>
    <lineage>
        <taxon>Bacteria</taxon>
        <taxon>Pseudomonadati</taxon>
        <taxon>Pseudomonadota</taxon>
        <taxon>Alphaproteobacteria</taxon>
        <taxon>Hyphomicrobiales</taxon>
        <taxon>Rhizobiaceae</taxon>
        <taxon>Sinorhizobium/Ensifer group</taxon>
        <taxon>Sinorhizobium</taxon>
    </lineage>
</organism>
<gene>
    <name evidence="4" type="ORF">RB548_12610</name>
</gene>
<dbReference type="EMBL" id="CP133148">
    <property type="protein sequence ID" value="WVT02364.1"/>
    <property type="molecule type" value="Genomic_DNA"/>
</dbReference>
<comment type="similarity">
    <text evidence="1">Belongs to the virb1 family.</text>
</comment>
<evidence type="ECO:0000256" key="1">
    <source>
        <dbReference type="ARBA" id="ARBA00009387"/>
    </source>
</evidence>
<accession>A0ABZ2BA74</accession>
<sequence>MAIFRIPLSKRAFTAAALASVAIASGCSTVEHTSLEELTAVQTVTPIAKPGTEMTAYALPTPDGAATVASTALASQTTPGEMTPGATAATPTATAAAAVASTTTTAATETSPTTATAAPAIATMPASDATLAYAAPQRVAIPTAKPGQAFEVAMAAPVTPATTSAELAEKTAGAEPAAVPFLGVAAAMESDFDTGEPVGLETLVAKRMIVPTARPNTGVIGSAVGAVASVIPDSLKFSKAPTSSRPELDRLIKYYAELNGIPVELVHRVVKRESNYNPRAYSKGNYGLMQIRYNTAKGLGYEGPAEGLFDAETNLKYATKYLRGAWMVADNQHDGAVRLYASGYYYHAKRKGLLDDLDMR</sequence>
<dbReference type="SUPFAM" id="SSF53955">
    <property type="entry name" value="Lysozyme-like"/>
    <property type="match status" value="1"/>
</dbReference>
<keyword evidence="2" id="KW-0732">Signal</keyword>
<dbReference type="Pfam" id="PF01464">
    <property type="entry name" value="SLT"/>
    <property type="match status" value="1"/>
</dbReference>
<feature type="signal peptide" evidence="2">
    <location>
        <begin position="1"/>
        <end position="24"/>
    </location>
</feature>
<evidence type="ECO:0000256" key="2">
    <source>
        <dbReference type="SAM" id="SignalP"/>
    </source>
</evidence>
<evidence type="ECO:0000313" key="4">
    <source>
        <dbReference type="EMBL" id="WVT02364.1"/>
    </source>
</evidence>
<dbReference type="InterPro" id="IPR023346">
    <property type="entry name" value="Lysozyme-like_dom_sf"/>
</dbReference>